<dbReference type="AlphaFoldDB" id="A0A3D9H7T4"/>
<proteinExistence type="predicted"/>
<keyword evidence="1" id="KW-1133">Transmembrane helix</keyword>
<keyword evidence="1" id="KW-0812">Transmembrane</keyword>
<feature type="transmembrane region" description="Helical" evidence="1">
    <location>
        <begin position="109"/>
        <end position="132"/>
    </location>
</feature>
<keyword evidence="3" id="KW-1185">Reference proteome</keyword>
<feature type="transmembrane region" description="Helical" evidence="1">
    <location>
        <begin position="7"/>
        <end position="23"/>
    </location>
</feature>
<gene>
    <name evidence="2" type="ORF">DFQ10_102429</name>
</gene>
<evidence type="ECO:0000313" key="3">
    <source>
        <dbReference type="Proteomes" id="UP000256980"/>
    </source>
</evidence>
<feature type="transmembrane region" description="Helical" evidence="1">
    <location>
        <begin position="84"/>
        <end position="103"/>
    </location>
</feature>
<name>A0A3D9H7T4_9FLAO</name>
<accession>A0A3D9H7T4</accession>
<keyword evidence="1" id="KW-0472">Membrane</keyword>
<organism evidence="2 3">
    <name type="scientific">Winogradskyella eximia</name>
    <dbReference type="NCBI Taxonomy" id="262006"/>
    <lineage>
        <taxon>Bacteria</taxon>
        <taxon>Pseudomonadati</taxon>
        <taxon>Bacteroidota</taxon>
        <taxon>Flavobacteriia</taxon>
        <taxon>Flavobacteriales</taxon>
        <taxon>Flavobacteriaceae</taxon>
        <taxon>Winogradskyella</taxon>
    </lineage>
</organism>
<dbReference type="Proteomes" id="UP000256980">
    <property type="component" value="Unassembled WGS sequence"/>
</dbReference>
<dbReference type="EMBL" id="QRDV01000002">
    <property type="protein sequence ID" value="RED45553.1"/>
    <property type="molecule type" value="Genomic_DNA"/>
</dbReference>
<sequence length="179" mass="21197">MNFIYRLLLTFNATSLIIVVYLVKEEVLINNLNCYLLGLPNYISYVLYFLIPILLTFLSLIIARYLSKDNISMGTIKSIEQANNAFLPSYLGYFFVALSIPYIDTLIFVFAILFVFTFLSQTLYFNPLFLIFKYHFYYLTTTNEIKIFIITRRVLKDPKNTEFEQLRRINNFTFIDLTK</sequence>
<comment type="caution">
    <text evidence="2">The sequence shown here is derived from an EMBL/GenBank/DDBJ whole genome shotgun (WGS) entry which is preliminary data.</text>
</comment>
<evidence type="ECO:0000313" key="2">
    <source>
        <dbReference type="EMBL" id="RED45553.1"/>
    </source>
</evidence>
<evidence type="ECO:0000256" key="1">
    <source>
        <dbReference type="SAM" id="Phobius"/>
    </source>
</evidence>
<protein>
    <submittedName>
        <fullName evidence="2">Uncharacterized protein</fullName>
    </submittedName>
</protein>
<reference evidence="2 3" key="1">
    <citation type="submission" date="2018-07" db="EMBL/GenBank/DDBJ databases">
        <title>Genomic Encyclopedia of Type Strains, Phase III (KMG-III): the genomes of soil and plant-associated and newly described type strains.</title>
        <authorList>
            <person name="Whitman W."/>
        </authorList>
    </citation>
    <scope>NUCLEOTIDE SEQUENCE [LARGE SCALE GENOMIC DNA]</scope>
    <source>
        <strain evidence="2 3">CECT 7946</strain>
    </source>
</reference>
<feature type="transmembrane region" description="Helical" evidence="1">
    <location>
        <begin position="43"/>
        <end position="63"/>
    </location>
</feature>
<dbReference type="OrthoDB" id="6872206at2"/>